<dbReference type="Pfam" id="PF01060">
    <property type="entry name" value="TTR-52"/>
    <property type="match status" value="1"/>
</dbReference>
<keyword evidence="4" id="KW-0732">Signal</keyword>
<protein>
    <recommendedName>
        <fullName evidence="7">Transthyretin-like family protein</fullName>
    </recommendedName>
</protein>
<dbReference type="GO" id="GO:0005576">
    <property type="term" value="C:extracellular region"/>
    <property type="evidence" value="ECO:0007669"/>
    <property type="project" value="UniProtKB-SubCell"/>
</dbReference>
<comment type="similarity">
    <text evidence="2">Belongs to the nematode transthyretin-like family.</text>
</comment>
<dbReference type="AlphaFoldDB" id="A0AA36CBW8"/>
<evidence type="ECO:0000256" key="1">
    <source>
        <dbReference type="ARBA" id="ARBA00004613"/>
    </source>
</evidence>
<dbReference type="GO" id="GO:0009986">
    <property type="term" value="C:cell surface"/>
    <property type="evidence" value="ECO:0007669"/>
    <property type="project" value="InterPro"/>
</dbReference>
<evidence type="ECO:0000256" key="3">
    <source>
        <dbReference type="ARBA" id="ARBA00022525"/>
    </source>
</evidence>
<dbReference type="Proteomes" id="UP001177023">
    <property type="component" value="Unassembled WGS sequence"/>
</dbReference>
<keyword evidence="3" id="KW-0964">Secreted</keyword>
<evidence type="ECO:0000313" key="5">
    <source>
        <dbReference type="EMBL" id="CAJ0565529.1"/>
    </source>
</evidence>
<comment type="caution">
    <text evidence="5">The sequence shown here is derived from an EMBL/GenBank/DDBJ whole genome shotgun (WGS) entry which is preliminary data.</text>
</comment>
<gene>
    <name evidence="5" type="ORF">MSPICULIGERA_LOCUS4166</name>
</gene>
<reference evidence="5" key="1">
    <citation type="submission" date="2023-06" db="EMBL/GenBank/DDBJ databases">
        <authorList>
            <person name="Delattre M."/>
        </authorList>
    </citation>
    <scope>NUCLEOTIDE SEQUENCE</scope>
    <source>
        <strain evidence="5">AF72</strain>
    </source>
</reference>
<evidence type="ECO:0000256" key="4">
    <source>
        <dbReference type="ARBA" id="ARBA00022729"/>
    </source>
</evidence>
<evidence type="ECO:0008006" key="7">
    <source>
        <dbReference type="Google" id="ProtNLM"/>
    </source>
</evidence>
<keyword evidence="6" id="KW-1185">Reference proteome</keyword>
<dbReference type="InterPro" id="IPR038479">
    <property type="entry name" value="Transthyretin-like_sf"/>
</dbReference>
<evidence type="ECO:0000313" key="6">
    <source>
        <dbReference type="Proteomes" id="UP001177023"/>
    </source>
</evidence>
<sequence length="145" mass="16718">MKRPALIFLILSISLAQRHEYEDEHVRAIGKLTCNGEPYEGAKVRLYDEDFVTPNDQLAEVITEESGTFDVEATTSQLTWLNPVLTILHRCNLTKYYYICYLKVEFPIPTKHIGRGRGAKAEPYNLGTLELKNRARDLSCMSFWF</sequence>
<evidence type="ECO:0000256" key="2">
    <source>
        <dbReference type="ARBA" id="ARBA00010112"/>
    </source>
</evidence>
<comment type="subcellular location">
    <subcellularLocation>
        <location evidence="1">Secreted</location>
    </subcellularLocation>
</comment>
<feature type="non-terminal residue" evidence="5">
    <location>
        <position position="145"/>
    </location>
</feature>
<accession>A0AA36CBW8</accession>
<dbReference type="InterPro" id="IPR001534">
    <property type="entry name" value="Transthyretin-like"/>
</dbReference>
<proteinExistence type="inferred from homology"/>
<dbReference type="Gene3D" id="2.60.40.3330">
    <property type="match status" value="1"/>
</dbReference>
<name>A0AA36CBW8_9BILA</name>
<organism evidence="5 6">
    <name type="scientific">Mesorhabditis spiculigera</name>
    <dbReference type="NCBI Taxonomy" id="96644"/>
    <lineage>
        <taxon>Eukaryota</taxon>
        <taxon>Metazoa</taxon>
        <taxon>Ecdysozoa</taxon>
        <taxon>Nematoda</taxon>
        <taxon>Chromadorea</taxon>
        <taxon>Rhabditida</taxon>
        <taxon>Rhabditina</taxon>
        <taxon>Rhabditomorpha</taxon>
        <taxon>Rhabditoidea</taxon>
        <taxon>Rhabditidae</taxon>
        <taxon>Mesorhabditinae</taxon>
        <taxon>Mesorhabditis</taxon>
    </lineage>
</organism>
<dbReference type="EMBL" id="CATQJA010001066">
    <property type="protein sequence ID" value="CAJ0565529.1"/>
    <property type="molecule type" value="Genomic_DNA"/>
</dbReference>
<dbReference type="PANTHER" id="PTHR21700">
    <property type="entry name" value="TRANSTHYRETIN-LIKE FAMILY PROTEIN-RELATED"/>
    <property type="match status" value="1"/>
</dbReference>